<dbReference type="FunCoup" id="L0HD87">
    <property type="interactions" value="20"/>
</dbReference>
<dbReference type="SUPFAM" id="SSF51338">
    <property type="entry name" value="Composite domain of metallo-dependent hydrolases"/>
    <property type="match status" value="1"/>
</dbReference>
<reference evidence="9 10" key="2">
    <citation type="journal article" date="2014" name="Genome Announc.">
        <title>Complete Genome Sequence of Methanoregula formicica SMSPT, a Mesophilic Hydrogenotrophic Methanogen Isolated from a Methanogenic Upflow Anaerobic Sludge Blanket Reactor.</title>
        <authorList>
            <person name="Yamamoto K."/>
            <person name="Tamaki H."/>
            <person name="Cadillo-Quiroz H."/>
            <person name="Imachi H."/>
            <person name="Kyrpides N."/>
            <person name="Woyke T."/>
            <person name="Goodwin L."/>
            <person name="Zinder S.H."/>
            <person name="Kamagata Y."/>
            <person name="Liu W.T."/>
        </authorList>
    </citation>
    <scope>NUCLEOTIDE SEQUENCE [LARGE SCALE GENOMIC DNA]</scope>
    <source>
        <strain evidence="10">DSM 22288 / NBRC 105244 / SMSP</strain>
    </source>
</reference>
<evidence type="ECO:0000256" key="6">
    <source>
        <dbReference type="HAMAP-Rule" id="MF_01518"/>
    </source>
</evidence>
<dbReference type="Pfam" id="PF13382">
    <property type="entry name" value="Adenine_deam_C"/>
    <property type="match status" value="1"/>
</dbReference>
<sequence length="555" mass="59155">MTPFCKPVIDAARGMGPADVIFEDATIFNPFTCSWDEGTLAVKDGIVLGTGDYEGNKTRNCSGKYLVPGLIDAHVHIESSLLRPSEYARLVALHGTGTVIADPHEIANIAGEKGLEYMLAAREGAAVDILYMLPSCVPATPADVGGAVLDAGSLRQFVGREGILGLGEMMNFPGVLSADPGVGEKIALAGIRDGHAPMLSGKDLNAYILAGLQSDHECTTFAEAEEKLRNGMYIFVREGSTEKNIEALLPLVTEKTVSRCCFATDDCHADLLMEDGHIDRCIRKAVVCGLMPELAIRMATLSPAERFGLHDRGALSPGRRADFCMIDDPEKFVVQEVFRNGTAVTAAAPVPAAPFPPSIRCRPPQPEAIQVSGSGRARVIGLVPGQIVTEALTYQCSAAGIPDRKQDIQKVVVCNRYHNAPPGLGLVHGFGFWDGAIACSISHDAHNIVATGTSDDAILQALREVVRSQGGMVAACGNEMTVLPLDCAGLMSTLPYNEVADRLKALHKTTDRIGGIDNPFMYLSFLALTVIPALRVTDRGVFDGVAFRDVPLFDA</sequence>
<evidence type="ECO:0000256" key="3">
    <source>
        <dbReference type="ARBA" id="ARBA00022801"/>
    </source>
</evidence>
<dbReference type="CDD" id="cd01295">
    <property type="entry name" value="AdeC"/>
    <property type="match status" value="1"/>
</dbReference>
<dbReference type="eggNOG" id="arCOG00693">
    <property type="taxonomic scope" value="Archaea"/>
</dbReference>
<protein>
    <recommendedName>
        <fullName evidence="2 6">Adenine deaminase</fullName>
        <shortName evidence="6">Adenase</shortName>
        <shortName evidence="6">Adenine aminase</shortName>
        <ecNumber evidence="2 6">3.5.4.2</ecNumber>
    </recommendedName>
</protein>
<comment type="similarity">
    <text evidence="1 6">Belongs to the metallo-dependent hydrolases superfamily. Adenine deaminase family.</text>
</comment>
<gene>
    <name evidence="6" type="primary">ade</name>
    <name evidence="9" type="ordered locus">Metfor_1637</name>
</gene>
<evidence type="ECO:0000259" key="7">
    <source>
        <dbReference type="Pfam" id="PF01979"/>
    </source>
</evidence>
<dbReference type="GO" id="GO:0006146">
    <property type="term" value="P:adenine catabolic process"/>
    <property type="evidence" value="ECO:0007669"/>
    <property type="project" value="InterPro"/>
</dbReference>
<keyword evidence="3 6" id="KW-0378">Hydrolase</keyword>
<organism evidence="9 10">
    <name type="scientific">Methanoregula formicica (strain DSM 22288 / NBRC 105244 / SMSP)</name>
    <dbReference type="NCBI Taxonomy" id="593750"/>
    <lineage>
        <taxon>Archaea</taxon>
        <taxon>Methanobacteriati</taxon>
        <taxon>Methanobacteriota</taxon>
        <taxon>Stenosarchaea group</taxon>
        <taxon>Methanomicrobia</taxon>
        <taxon>Methanomicrobiales</taxon>
        <taxon>Methanoregulaceae</taxon>
        <taxon>Methanoregula</taxon>
    </lineage>
</organism>
<keyword evidence="10" id="KW-1185">Reference proteome</keyword>
<evidence type="ECO:0000259" key="8">
    <source>
        <dbReference type="Pfam" id="PF13382"/>
    </source>
</evidence>
<dbReference type="InterPro" id="IPR032466">
    <property type="entry name" value="Metal_Hydrolase"/>
</dbReference>
<comment type="cofactor">
    <cofactor evidence="6">
        <name>Mn(2+)</name>
        <dbReference type="ChEBI" id="CHEBI:29035"/>
    </cofactor>
</comment>
<dbReference type="GO" id="GO:0000034">
    <property type="term" value="F:adenine deaminase activity"/>
    <property type="evidence" value="ECO:0007669"/>
    <property type="project" value="UniProtKB-UniRule"/>
</dbReference>
<evidence type="ECO:0000256" key="2">
    <source>
        <dbReference type="ARBA" id="ARBA00012782"/>
    </source>
</evidence>
<accession>L0HD87</accession>
<dbReference type="InterPro" id="IPR011059">
    <property type="entry name" value="Metal-dep_hydrolase_composite"/>
</dbReference>
<evidence type="ECO:0000256" key="5">
    <source>
        <dbReference type="ARBA" id="ARBA00047720"/>
    </source>
</evidence>
<dbReference type="SUPFAM" id="SSF51556">
    <property type="entry name" value="Metallo-dependent hydrolases"/>
    <property type="match status" value="1"/>
</dbReference>
<dbReference type="HAMAP" id="MF_01518">
    <property type="entry name" value="Adenine_deamin"/>
    <property type="match status" value="1"/>
</dbReference>
<dbReference type="InterPro" id="IPR006680">
    <property type="entry name" value="Amidohydro-rel"/>
</dbReference>
<dbReference type="PANTHER" id="PTHR11113:SF2">
    <property type="entry name" value="ADENINE DEAMINASE"/>
    <property type="match status" value="1"/>
</dbReference>
<dbReference type="InParanoid" id="L0HD87"/>
<comment type="catalytic activity">
    <reaction evidence="5 6">
        <text>adenine + H2O + H(+) = hypoxanthine + NH4(+)</text>
        <dbReference type="Rhea" id="RHEA:23688"/>
        <dbReference type="ChEBI" id="CHEBI:15377"/>
        <dbReference type="ChEBI" id="CHEBI:15378"/>
        <dbReference type="ChEBI" id="CHEBI:16708"/>
        <dbReference type="ChEBI" id="CHEBI:17368"/>
        <dbReference type="ChEBI" id="CHEBI:28938"/>
        <dbReference type="EC" id="3.5.4.2"/>
    </reaction>
</comment>
<dbReference type="AlphaFoldDB" id="L0HD87"/>
<dbReference type="EC" id="3.5.4.2" evidence="2 6"/>
<dbReference type="STRING" id="593750.Metfor_1637"/>
<dbReference type="RefSeq" id="WP_015285630.1">
    <property type="nucleotide sequence ID" value="NC_019943.1"/>
</dbReference>
<dbReference type="HOGENOM" id="CLU_027935_0_0_2"/>
<evidence type="ECO:0000256" key="4">
    <source>
        <dbReference type="ARBA" id="ARBA00023211"/>
    </source>
</evidence>
<dbReference type="Proteomes" id="UP000010824">
    <property type="component" value="Chromosome"/>
</dbReference>
<dbReference type="Pfam" id="PF01979">
    <property type="entry name" value="Amidohydro_1"/>
    <property type="match status" value="1"/>
</dbReference>
<feature type="domain" description="Adenine deaminase C-terminal" evidence="8">
    <location>
        <begin position="388"/>
        <end position="547"/>
    </location>
</feature>
<evidence type="ECO:0000313" key="10">
    <source>
        <dbReference type="Proteomes" id="UP000010824"/>
    </source>
</evidence>
<proteinExistence type="inferred from homology"/>
<dbReference type="NCBIfam" id="TIGR01178">
    <property type="entry name" value="ade"/>
    <property type="match status" value="1"/>
</dbReference>
<evidence type="ECO:0000256" key="1">
    <source>
        <dbReference type="ARBA" id="ARBA00006773"/>
    </source>
</evidence>
<dbReference type="InterPro" id="IPR026912">
    <property type="entry name" value="Adenine_deam_C"/>
</dbReference>
<dbReference type="GeneID" id="14308026"/>
<dbReference type="EMBL" id="CP003167">
    <property type="protein sequence ID" value="AGB02667.1"/>
    <property type="molecule type" value="Genomic_DNA"/>
</dbReference>
<reference evidence="10" key="1">
    <citation type="submission" date="2011-12" db="EMBL/GenBank/DDBJ databases">
        <title>Complete sequence of Methanoregula formicicum SMSP.</title>
        <authorList>
            <person name="Lucas S."/>
            <person name="Han J."/>
            <person name="Lapidus A."/>
            <person name="Cheng J.-F."/>
            <person name="Goodwin L."/>
            <person name="Pitluck S."/>
            <person name="Peters L."/>
            <person name="Ovchinnikova G."/>
            <person name="Teshima H."/>
            <person name="Detter J.C."/>
            <person name="Han C."/>
            <person name="Tapia R."/>
            <person name="Land M."/>
            <person name="Hauser L."/>
            <person name="Kyrpides N."/>
            <person name="Ivanova N."/>
            <person name="Pagani I."/>
            <person name="Imachi H."/>
            <person name="Tamaki H."/>
            <person name="Sekiguchi Y."/>
            <person name="Kamagata Y."/>
            <person name="Cadillo-Quiroz H."/>
            <person name="Zinder S."/>
            <person name="Liu W.-T."/>
            <person name="Woyke T."/>
        </authorList>
    </citation>
    <scope>NUCLEOTIDE SEQUENCE [LARGE SCALE GENOMIC DNA]</scope>
    <source>
        <strain evidence="10">DSM 22288 / NBRC 105244 / SMSP</strain>
    </source>
</reference>
<name>L0HD87_METFS</name>
<dbReference type="InterPro" id="IPR006679">
    <property type="entry name" value="Adenine_deam"/>
</dbReference>
<dbReference type="Gene3D" id="2.30.40.10">
    <property type="entry name" value="Urease, subunit C, domain 1"/>
    <property type="match status" value="1"/>
</dbReference>
<dbReference type="OrthoDB" id="24954at2157"/>
<dbReference type="KEGG" id="mfo:Metfor_1637"/>
<evidence type="ECO:0000313" key="9">
    <source>
        <dbReference type="EMBL" id="AGB02667.1"/>
    </source>
</evidence>
<dbReference type="PANTHER" id="PTHR11113">
    <property type="entry name" value="N-ACETYLGLUCOSAMINE-6-PHOSPHATE DEACETYLASE"/>
    <property type="match status" value="1"/>
</dbReference>
<feature type="domain" description="Amidohydrolase-related" evidence="7">
    <location>
        <begin position="65"/>
        <end position="344"/>
    </location>
</feature>
<keyword evidence="4 6" id="KW-0464">Manganese</keyword>
<dbReference type="Gene3D" id="3.20.20.140">
    <property type="entry name" value="Metal-dependent hydrolases"/>
    <property type="match status" value="1"/>
</dbReference>